<keyword evidence="2 7" id="KW-0479">Metal-binding</keyword>
<dbReference type="GO" id="GO:0016491">
    <property type="term" value="F:oxidoreductase activity"/>
    <property type="evidence" value="ECO:0007669"/>
    <property type="project" value="UniProtKB-KW"/>
</dbReference>
<comment type="similarity">
    <text evidence="7">Belongs to the iron/ascorbate-dependent oxidoreductase family.</text>
</comment>
<keyword evidence="4 7" id="KW-0408">Iron</keyword>
<evidence type="ECO:0000256" key="1">
    <source>
        <dbReference type="ARBA" id="ARBA00001961"/>
    </source>
</evidence>
<feature type="domain" description="Fe2OG dioxygenase" evidence="9">
    <location>
        <begin position="236"/>
        <end position="337"/>
    </location>
</feature>
<comment type="catalytic activity">
    <reaction evidence="5">
        <text>gibberellin A12 + 2 2-oxoglutarate + 3 O2 + H(+) = gibberellin A9 + 2 succinate + 3 CO2 + 2 H2O</text>
        <dbReference type="Rhea" id="RHEA:60772"/>
        <dbReference type="ChEBI" id="CHEBI:15377"/>
        <dbReference type="ChEBI" id="CHEBI:15378"/>
        <dbReference type="ChEBI" id="CHEBI:15379"/>
        <dbReference type="ChEBI" id="CHEBI:16526"/>
        <dbReference type="ChEBI" id="CHEBI:16810"/>
        <dbReference type="ChEBI" id="CHEBI:30031"/>
        <dbReference type="ChEBI" id="CHEBI:58627"/>
        <dbReference type="ChEBI" id="CHEBI:73255"/>
    </reaction>
    <physiologicalReaction direction="left-to-right" evidence="5">
        <dbReference type="Rhea" id="RHEA:60773"/>
    </physiologicalReaction>
</comment>
<name>A0A1E5VSA5_9POAL</name>
<dbReference type="GO" id="GO:0009685">
    <property type="term" value="P:gibberellin metabolic process"/>
    <property type="evidence" value="ECO:0007669"/>
    <property type="project" value="UniProtKB-ARBA"/>
</dbReference>
<dbReference type="Pfam" id="PF14226">
    <property type="entry name" value="DIOX_N"/>
    <property type="match status" value="1"/>
</dbReference>
<feature type="compositionally biased region" description="Low complexity" evidence="8">
    <location>
        <begin position="352"/>
        <end position="363"/>
    </location>
</feature>
<dbReference type="Proteomes" id="UP000095767">
    <property type="component" value="Unassembled WGS sequence"/>
</dbReference>
<dbReference type="FunFam" id="2.60.120.330:FF:000003">
    <property type="entry name" value="Gibberellin 20 oxidase 2"/>
    <property type="match status" value="1"/>
</dbReference>
<evidence type="ECO:0000256" key="7">
    <source>
        <dbReference type="RuleBase" id="RU003682"/>
    </source>
</evidence>
<dbReference type="InterPro" id="IPR027443">
    <property type="entry name" value="IPNS-like_sf"/>
</dbReference>
<comment type="catalytic activity">
    <reaction evidence="6">
        <text>gibberellin A53 + 2 2-oxoglutarate + 3 O2 + H(+) = gibberellin A20 + 2 succinate + 3 CO2 + 2 H2O</text>
        <dbReference type="Rhea" id="RHEA:60796"/>
        <dbReference type="ChEBI" id="CHEBI:15377"/>
        <dbReference type="ChEBI" id="CHEBI:15378"/>
        <dbReference type="ChEBI" id="CHEBI:15379"/>
        <dbReference type="ChEBI" id="CHEBI:16526"/>
        <dbReference type="ChEBI" id="CHEBI:16810"/>
        <dbReference type="ChEBI" id="CHEBI:30031"/>
        <dbReference type="ChEBI" id="CHEBI:58526"/>
        <dbReference type="ChEBI" id="CHEBI:143954"/>
    </reaction>
    <physiologicalReaction direction="left-to-right" evidence="6">
        <dbReference type="Rhea" id="RHEA:60797"/>
    </physiologicalReaction>
</comment>
<evidence type="ECO:0000256" key="8">
    <source>
        <dbReference type="SAM" id="MobiDB-lite"/>
    </source>
</evidence>
<evidence type="ECO:0000313" key="11">
    <source>
        <dbReference type="Proteomes" id="UP000095767"/>
    </source>
</evidence>
<dbReference type="PANTHER" id="PTHR47990">
    <property type="entry name" value="2-OXOGLUTARATE (2OG) AND FE(II)-DEPENDENT OXYGENASE SUPERFAMILY PROTEIN-RELATED"/>
    <property type="match status" value="1"/>
</dbReference>
<evidence type="ECO:0000256" key="3">
    <source>
        <dbReference type="ARBA" id="ARBA00023002"/>
    </source>
</evidence>
<evidence type="ECO:0000313" key="10">
    <source>
        <dbReference type="EMBL" id="OEL27989.1"/>
    </source>
</evidence>
<gene>
    <name evidence="10" type="ORF">BAE44_0010992</name>
</gene>
<dbReference type="STRING" id="888268.A0A1E5VSA5"/>
<comment type="cofactor">
    <cofactor evidence="1">
        <name>L-ascorbate</name>
        <dbReference type="ChEBI" id="CHEBI:38290"/>
    </cofactor>
</comment>
<dbReference type="GO" id="GO:0046872">
    <property type="term" value="F:metal ion binding"/>
    <property type="evidence" value="ECO:0007669"/>
    <property type="project" value="UniProtKB-KW"/>
</dbReference>
<dbReference type="OrthoDB" id="288590at2759"/>
<dbReference type="InterPro" id="IPR044861">
    <property type="entry name" value="IPNS-like_FE2OG_OXY"/>
</dbReference>
<comment type="caution">
    <text evidence="10">The sequence shown here is derived from an EMBL/GenBank/DDBJ whole genome shotgun (WGS) entry which is preliminary data.</text>
</comment>
<dbReference type="InterPro" id="IPR026992">
    <property type="entry name" value="DIOX_N"/>
</dbReference>
<evidence type="ECO:0000259" key="9">
    <source>
        <dbReference type="PROSITE" id="PS51471"/>
    </source>
</evidence>
<dbReference type="Pfam" id="PF03171">
    <property type="entry name" value="2OG-FeII_Oxy"/>
    <property type="match status" value="1"/>
</dbReference>
<proteinExistence type="inferred from homology"/>
<evidence type="ECO:0000256" key="6">
    <source>
        <dbReference type="ARBA" id="ARBA00050797"/>
    </source>
</evidence>
<evidence type="ECO:0000256" key="5">
    <source>
        <dbReference type="ARBA" id="ARBA00050508"/>
    </source>
</evidence>
<dbReference type="Gene3D" id="2.60.120.330">
    <property type="entry name" value="B-lactam Antibiotic, Isopenicillin N Synthase, Chain"/>
    <property type="match status" value="1"/>
</dbReference>
<dbReference type="AlphaFoldDB" id="A0A1E5VSA5"/>
<evidence type="ECO:0000256" key="2">
    <source>
        <dbReference type="ARBA" id="ARBA00022723"/>
    </source>
</evidence>
<dbReference type="PROSITE" id="PS51471">
    <property type="entry name" value="FE2OG_OXY"/>
    <property type="match status" value="1"/>
</dbReference>
<dbReference type="InterPro" id="IPR050231">
    <property type="entry name" value="Iron_ascorbate_oxido_reductase"/>
</dbReference>
<protein>
    <submittedName>
        <fullName evidence="10">Gibberellin 20 oxidase 2</fullName>
    </submittedName>
</protein>
<sequence length="426" mass="46307">MPEDPHHSSRGSSDHTMGMDDVARRVLLPVSPADDAGGESDAAVIDLWGQPKIPDPFVWPQADALASSERELDTPVVDVGAAMRGGDGMRLAAEQVAAACASHGLFQVTGHGLDPALARAALDGAAGFFRLPLATKQRARRAPGNVTGFTAAHIDRFTASLPWKETLSFGHRDHRTSGSHVVVDYFTSVLGSDFKPLGAVYQDYCEAMKQVSLAIMEVIGVSLGVGRSCYRDFFDDGCSIMRCNYYPPCPEPERTLGTGPHCDPSALTLLLQDGALDGLQVLVDGEWRPVRPRPGALVVNIGDTFMALSNGRYRSCLHRAVVHRERERRSLAFFLCPREDRVVRPPPRLLAAAAAARGQDQEGQPQQPRRYPDFTWADLARFTQRHYRADARTLDAFARWLGAGGPNCAAATSASQIQDKAHQETV</sequence>
<evidence type="ECO:0000256" key="4">
    <source>
        <dbReference type="ARBA" id="ARBA00023004"/>
    </source>
</evidence>
<reference evidence="10 11" key="1">
    <citation type="submission" date="2016-09" db="EMBL/GenBank/DDBJ databases">
        <title>The draft genome of Dichanthelium oligosanthes: A C3 panicoid grass species.</title>
        <authorList>
            <person name="Studer A.J."/>
            <person name="Schnable J.C."/>
            <person name="Brutnell T.P."/>
        </authorList>
    </citation>
    <scope>NUCLEOTIDE SEQUENCE [LARGE SCALE GENOMIC DNA]</scope>
    <source>
        <strain evidence="11">cv. Kellogg 1175</strain>
        <tissue evidence="10">Leaf</tissue>
    </source>
</reference>
<keyword evidence="3 7" id="KW-0560">Oxidoreductase</keyword>
<dbReference type="SUPFAM" id="SSF51197">
    <property type="entry name" value="Clavaminate synthase-like"/>
    <property type="match status" value="1"/>
</dbReference>
<accession>A0A1E5VSA5</accession>
<dbReference type="InterPro" id="IPR005123">
    <property type="entry name" value="Oxoglu/Fe-dep_dioxygenase_dom"/>
</dbReference>
<keyword evidence="11" id="KW-1185">Reference proteome</keyword>
<dbReference type="EMBL" id="LWDX02031133">
    <property type="protein sequence ID" value="OEL27989.1"/>
    <property type="molecule type" value="Genomic_DNA"/>
</dbReference>
<feature type="region of interest" description="Disordered" evidence="8">
    <location>
        <begin position="1"/>
        <end position="22"/>
    </location>
</feature>
<organism evidence="10 11">
    <name type="scientific">Dichanthelium oligosanthes</name>
    <dbReference type="NCBI Taxonomy" id="888268"/>
    <lineage>
        <taxon>Eukaryota</taxon>
        <taxon>Viridiplantae</taxon>
        <taxon>Streptophyta</taxon>
        <taxon>Embryophyta</taxon>
        <taxon>Tracheophyta</taxon>
        <taxon>Spermatophyta</taxon>
        <taxon>Magnoliopsida</taxon>
        <taxon>Liliopsida</taxon>
        <taxon>Poales</taxon>
        <taxon>Poaceae</taxon>
        <taxon>PACMAD clade</taxon>
        <taxon>Panicoideae</taxon>
        <taxon>Panicodae</taxon>
        <taxon>Paniceae</taxon>
        <taxon>Dichantheliinae</taxon>
        <taxon>Dichanthelium</taxon>
    </lineage>
</organism>
<feature type="region of interest" description="Disordered" evidence="8">
    <location>
        <begin position="352"/>
        <end position="371"/>
    </location>
</feature>